<feature type="chain" id="PRO_5046023221" description="Lipoprotein" evidence="1">
    <location>
        <begin position="23"/>
        <end position="149"/>
    </location>
</feature>
<dbReference type="RefSeq" id="WP_189449584.1">
    <property type="nucleotide sequence ID" value="NZ_BMXY01000002.1"/>
</dbReference>
<accession>A0ABQ3C3V3</accession>
<reference evidence="3" key="1">
    <citation type="journal article" date="2019" name="Int. J. Syst. Evol. Microbiol.">
        <title>The Global Catalogue of Microorganisms (GCM) 10K type strain sequencing project: providing services to taxonomists for standard genome sequencing and annotation.</title>
        <authorList>
            <consortium name="The Broad Institute Genomics Platform"/>
            <consortium name="The Broad Institute Genome Sequencing Center for Infectious Disease"/>
            <person name="Wu L."/>
            <person name="Ma J."/>
        </authorList>
    </citation>
    <scope>NUCLEOTIDE SEQUENCE [LARGE SCALE GENOMIC DNA]</scope>
    <source>
        <strain evidence="3">KCTC 22558</strain>
    </source>
</reference>
<proteinExistence type="predicted"/>
<evidence type="ECO:0008006" key="4">
    <source>
        <dbReference type="Google" id="ProtNLM"/>
    </source>
</evidence>
<evidence type="ECO:0000256" key="1">
    <source>
        <dbReference type="SAM" id="SignalP"/>
    </source>
</evidence>
<dbReference type="PROSITE" id="PS51257">
    <property type="entry name" value="PROKAR_LIPOPROTEIN"/>
    <property type="match status" value="1"/>
</dbReference>
<feature type="signal peptide" evidence="1">
    <location>
        <begin position="1"/>
        <end position="22"/>
    </location>
</feature>
<evidence type="ECO:0000313" key="3">
    <source>
        <dbReference type="Proteomes" id="UP000643403"/>
    </source>
</evidence>
<dbReference type="Proteomes" id="UP000643403">
    <property type="component" value="Unassembled WGS sequence"/>
</dbReference>
<name>A0ABQ3C3V3_9GAMM</name>
<protein>
    <recommendedName>
        <fullName evidence="4">Lipoprotein</fullName>
    </recommendedName>
</protein>
<keyword evidence="3" id="KW-1185">Reference proteome</keyword>
<evidence type="ECO:0000313" key="2">
    <source>
        <dbReference type="EMBL" id="GGZ66386.1"/>
    </source>
</evidence>
<sequence length="149" mass="16126">MNRFVISLVLSLAMLSSGCATSRKVVVNPGTSIQPKSAHVVTHGDNSADMDASLQRALMSHGLRVTSGPDGQQTDADLLVRYADNWKWDMVMYLRALDVQVYDAKTGTLLGSGAWKNSALHGYHDRDKVVSNIVDELATKLGFPIAKAP</sequence>
<gene>
    <name evidence="2" type="ORF">GCM10008101_20710</name>
</gene>
<dbReference type="EMBL" id="BMXY01000002">
    <property type="protein sequence ID" value="GGZ66386.1"/>
    <property type="molecule type" value="Genomic_DNA"/>
</dbReference>
<keyword evidence="1" id="KW-0732">Signal</keyword>
<comment type="caution">
    <text evidence="2">The sequence shown here is derived from an EMBL/GenBank/DDBJ whole genome shotgun (WGS) entry which is preliminary data.</text>
</comment>
<organism evidence="2 3">
    <name type="scientific">Cognatilysobacter xinjiangensis</name>
    <dbReference type="NCBI Taxonomy" id="546892"/>
    <lineage>
        <taxon>Bacteria</taxon>
        <taxon>Pseudomonadati</taxon>
        <taxon>Pseudomonadota</taxon>
        <taxon>Gammaproteobacteria</taxon>
        <taxon>Lysobacterales</taxon>
        <taxon>Lysobacteraceae</taxon>
        <taxon>Cognatilysobacter</taxon>
    </lineage>
</organism>